<feature type="transmembrane region" description="Helical" evidence="9">
    <location>
        <begin position="73"/>
        <end position="94"/>
    </location>
</feature>
<dbReference type="AlphaFoldDB" id="A0A4R4DJ41"/>
<comment type="catalytic activity">
    <reaction evidence="1">
        <text>ATP + protein L-histidine = ADP + protein N-phospho-L-histidine.</text>
        <dbReference type="EC" id="2.7.13.3"/>
    </reaction>
</comment>
<sequence length="1025" mass="110332">MPEGAGRVALEPSAGVRQRGLPGQPALVGALIAAAAAGVFAADLLTPLGIAVWVFYLVPVLLTFLLRQSLTPIGTASLCTMLMAAGFALSPPGVDPMMGAVNRGLGVTTLWAMAAASFLFIRGKLAVERQEWLQSGQVALAGRMAGEQDIAGLADGILRELAGRLGAQVGILFVRNGDGLRRRAMLAVPHGTTMPEVVREGEGLLGQAVRERRAALLPGLPEGYLRFGSVLGAAPPRTLLVAPILVDGVVIGALELGFAEAADGERALALLDRVSDAVGTALRSAEFRSRLRELLEETQRQAEELQKQGDELRSANEELEEQSQALQASQARLEQQQRELEEANVALRSQARALEQASRYKSEFLANMSHELRTPLNSSLIMARLLADNREGNLTAEQVRFAQTIEASGNDLLALINDILDLSKIEAGHAEIRPERVELAGLLARLHRTFDPIAAGKGLAFRSTVAAGTPPAIETDPQRLEQILRNFVSNALKFTEAGEVAIEADALPDGRIALSVRDTGIGIAPEHQEAIFEAFRQADGTTSRKYGGTGLGLSISRELARLLGGRIELASAPGRGSTFTLLLPVVPDPAALPRPAAQATAPAAPAAGRPQRAAPPPPALADDRDVPRDGRRLILIVEDDPEFARLLADLARDQGFQCLVTATADEAVALARTHLPHAVLLDIRLPDHTGLSVLDRLKRNTRTRHIPVHIVSAHDYVEPALAQGAVGYVLKPARREELGAALERIGRRLDQRLRRVLVVEDDPVQLDAVQRLLAADGVETVGAGTGAECLRLLAAETFDCMVLDLSLPDMSGFDLLDRLGADDSRSFPPVIVYTGRALTAEEELRLRRTSRSIIVKGARSPDRLLDEVTLFLHQVVSELPGEQQRALARALSRDAAIEGRRILVVEDDVRNVFALTSILEPHGAEIVIARNGREAIEALERGEAAGRRPDLVLMDVMMPEMDGLAATRAIRAREAWRGLPILMLTAKAMPDDQERCLAAGANDYMAKPLDVEKLLSLIRVWMPRS</sequence>
<dbReference type="Gene3D" id="3.30.565.10">
    <property type="entry name" value="Histidine kinase-like ATPase, C-terminal domain"/>
    <property type="match status" value="1"/>
</dbReference>
<organism evidence="12 13">
    <name type="scientific">Roseicella aquatilis</name>
    <dbReference type="NCBI Taxonomy" id="2527868"/>
    <lineage>
        <taxon>Bacteria</taxon>
        <taxon>Pseudomonadati</taxon>
        <taxon>Pseudomonadota</taxon>
        <taxon>Alphaproteobacteria</taxon>
        <taxon>Acetobacterales</taxon>
        <taxon>Roseomonadaceae</taxon>
        <taxon>Roseicella</taxon>
    </lineage>
</organism>
<evidence type="ECO:0000256" key="1">
    <source>
        <dbReference type="ARBA" id="ARBA00000085"/>
    </source>
</evidence>
<dbReference type="SMART" id="SM00387">
    <property type="entry name" value="HATPase_c"/>
    <property type="match status" value="1"/>
</dbReference>
<feature type="compositionally biased region" description="Low complexity" evidence="8">
    <location>
        <begin position="322"/>
        <end position="332"/>
    </location>
</feature>
<dbReference type="SMART" id="SM00065">
    <property type="entry name" value="GAF"/>
    <property type="match status" value="1"/>
</dbReference>
<dbReference type="InterPro" id="IPR003661">
    <property type="entry name" value="HisK_dim/P_dom"/>
</dbReference>
<dbReference type="SUPFAM" id="SSF47384">
    <property type="entry name" value="Homodimeric domain of signal transducing histidine kinase"/>
    <property type="match status" value="1"/>
</dbReference>
<dbReference type="RefSeq" id="WP_132290994.1">
    <property type="nucleotide sequence ID" value="NZ_SKBM01000014.1"/>
</dbReference>
<evidence type="ECO:0000256" key="9">
    <source>
        <dbReference type="SAM" id="Phobius"/>
    </source>
</evidence>
<gene>
    <name evidence="12" type="ORF">EXY23_15355</name>
</gene>
<dbReference type="Gene3D" id="3.30.450.40">
    <property type="match status" value="1"/>
</dbReference>
<feature type="transmembrane region" description="Helical" evidence="9">
    <location>
        <begin position="21"/>
        <end position="42"/>
    </location>
</feature>
<keyword evidence="4" id="KW-0808">Transferase</keyword>
<keyword evidence="6" id="KW-0902">Two-component regulatory system</keyword>
<feature type="domain" description="Response regulatory" evidence="11">
    <location>
        <begin position="633"/>
        <end position="746"/>
    </location>
</feature>
<dbReference type="InterPro" id="IPR036097">
    <property type="entry name" value="HisK_dim/P_sf"/>
</dbReference>
<dbReference type="Proteomes" id="UP000295023">
    <property type="component" value="Unassembled WGS sequence"/>
</dbReference>
<dbReference type="EC" id="2.7.13.3" evidence="2"/>
<feature type="transmembrane region" description="Helical" evidence="9">
    <location>
        <begin position="100"/>
        <end position="121"/>
    </location>
</feature>
<dbReference type="CDD" id="cd17535">
    <property type="entry name" value="REC_NarL-like"/>
    <property type="match status" value="1"/>
</dbReference>
<dbReference type="PANTHER" id="PTHR45339:SF1">
    <property type="entry name" value="HYBRID SIGNAL TRANSDUCTION HISTIDINE KINASE J"/>
    <property type="match status" value="1"/>
</dbReference>
<dbReference type="CDD" id="cd00156">
    <property type="entry name" value="REC"/>
    <property type="match status" value="1"/>
</dbReference>
<evidence type="ECO:0000313" key="12">
    <source>
        <dbReference type="EMBL" id="TCZ59693.1"/>
    </source>
</evidence>
<dbReference type="PROSITE" id="PS50109">
    <property type="entry name" value="HIS_KIN"/>
    <property type="match status" value="1"/>
</dbReference>
<feature type="modified residue" description="4-aspartylphosphate" evidence="7">
    <location>
        <position position="804"/>
    </location>
</feature>
<evidence type="ECO:0000256" key="3">
    <source>
        <dbReference type="ARBA" id="ARBA00022553"/>
    </source>
</evidence>
<evidence type="ECO:0000256" key="8">
    <source>
        <dbReference type="SAM" id="MobiDB-lite"/>
    </source>
</evidence>
<dbReference type="InterPro" id="IPR003594">
    <property type="entry name" value="HATPase_dom"/>
</dbReference>
<keyword evidence="13" id="KW-1185">Reference proteome</keyword>
<keyword evidence="9" id="KW-0472">Membrane</keyword>
<dbReference type="SMART" id="SM00388">
    <property type="entry name" value="HisKA"/>
    <property type="match status" value="1"/>
</dbReference>
<evidence type="ECO:0000256" key="7">
    <source>
        <dbReference type="PROSITE-ProRule" id="PRU00169"/>
    </source>
</evidence>
<dbReference type="Pfam" id="PF02518">
    <property type="entry name" value="HATPase_c"/>
    <property type="match status" value="1"/>
</dbReference>
<dbReference type="InterPro" id="IPR011006">
    <property type="entry name" value="CheY-like_superfamily"/>
</dbReference>
<dbReference type="InterPro" id="IPR036890">
    <property type="entry name" value="HATPase_C_sf"/>
</dbReference>
<dbReference type="Pfam" id="PF00512">
    <property type="entry name" value="HisKA"/>
    <property type="match status" value="1"/>
</dbReference>
<keyword evidence="9" id="KW-0812">Transmembrane</keyword>
<feature type="compositionally biased region" description="Low complexity" evidence="8">
    <location>
        <begin position="593"/>
        <end position="612"/>
    </location>
</feature>
<evidence type="ECO:0000256" key="4">
    <source>
        <dbReference type="ARBA" id="ARBA00022679"/>
    </source>
</evidence>
<evidence type="ECO:0000256" key="6">
    <source>
        <dbReference type="ARBA" id="ARBA00023012"/>
    </source>
</evidence>
<dbReference type="InterPro" id="IPR029016">
    <property type="entry name" value="GAF-like_dom_sf"/>
</dbReference>
<dbReference type="InterPro" id="IPR005467">
    <property type="entry name" value="His_kinase_dom"/>
</dbReference>
<accession>A0A4R4DJ41</accession>
<evidence type="ECO:0000256" key="5">
    <source>
        <dbReference type="ARBA" id="ARBA00022777"/>
    </source>
</evidence>
<dbReference type="FunFam" id="3.30.565.10:FF:000010">
    <property type="entry name" value="Sensor histidine kinase RcsC"/>
    <property type="match status" value="1"/>
</dbReference>
<dbReference type="CDD" id="cd16922">
    <property type="entry name" value="HATPase_EvgS-ArcB-TorS-like"/>
    <property type="match status" value="1"/>
</dbReference>
<dbReference type="CDD" id="cd00082">
    <property type="entry name" value="HisKA"/>
    <property type="match status" value="1"/>
</dbReference>
<protein>
    <recommendedName>
        <fullName evidence="2">histidine kinase</fullName>
        <ecNumber evidence="2">2.7.13.3</ecNumber>
    </recommendedName>
</protein>
<dbReference type="GO" id="GO:0000155">
    <property type="term" value="F:phosphorelay sensor kinase activity"/>
    <property type="evidence" value="ECO:0007669"/>
    <property type="project" value="InterPro"/>
</dbReference>
<dbReference type="OrthoDB" id="9810730at2"/>
<dbReference type="InterPro" id="IPR003018">
    <property type="entry name" value="GAF"/>
</dbReference>
<feature type="region of interest" description="Disordered" evidence="8">
    <location>
        <begin position="304"/>
        <end position="332"/>
    </location>
</feature>
<dbReference type="Pfam" id="PF00072">
    <property type="entry name" value="Response_reg"/>
    <property type="match status" value="3"/>
</dbReference>
<dbReference type="InterPro" id="IPR058245">
    <property type="entry name" value="NreC/VraR/RcsB-like_REC"/>
</dbReference>
<dbReference type="InterPro" id="IPR004358">
    <property type="entry name" value="Sig_transdc_His_kin-like_C"/>
</dbReference>
<dbReference type="SMART" id="SM00448">
    <property type="entry name" value="REC"/>
    <property type="match status" value="3"/>
</dbReference>
<feature type="compositionally biased region" description="Basic and acidic residues" evidence="8">
    <location>
        <begin position="304"/>
        <end position="316"/>
    </location>
</feature>
<dbReference type="PANTHER" id="PTHR45339">
    <property type="entry name" value="HYBRID SIGNAL TRANSDUCTION HISTIDINE KINASE J"/>
    <property type="match status" value="1"/>
</dbReference>
<evidence type="ECO:0000313" key="13">
    <source>
        <dbReference type="Proteomes" id="UP000295023"/>
    </source>
</evidence>
<dbReference type="Pfam" id="PF13185">
    <property type="entry name" value="GAF_2"/>
    <property type="match status" value="1"/>
</dbReference>
<feature type="domain" description="Response regulatory" evidence="11">
    <location>
        <begin position="901"/>
        <end position="1022"/>
    </location>
</feature>
<feature type="domain" description="Response regulatory" evidence="11">
    <location>
        <begin position="755"/>
        <end position="871"/>
    </location>
</feature>
<dbReference type="PROSITE" id="PS50110">
    <property type="entry name" value="RESPONSE_REGULATORY"/>
    <property type="match status" value="3"/>
</dbReference>
<feature type="region of interest" description="Disordered" evidence="8">
    <location>
        <begin position="593"/>
        <end position="625"/>
    </location>
</feature>
<dbReference type="InterPro" id="IPR001789">
    <property type="entry name" value="Sig_transdc_resp-reg_receiver"/>
</dbReference>
<dbReference type="Gene3D" id="3.40.50.2300">
    <property type="match status" value="3"/>
</dbReference>
<comment type="caution">
    <text evidence="12">The sequence shown here is derived from an EMBL/GenBank/DDBJ whole genome shotgun (WGS) entry which is preliminary data.</text>
</comment>
<proteinExistence type="predicted"/>
<feature type="transmembrane region" description="Helical" evidence="9">
    <location>
        <begin position="48"/>
        <end position="66"/>
    </location>
</feature>
<name>A0A4R4DJ41_9PROT</name>
<keyword evidence="3 7" id="KW-0597">Phosphoprotein</keyword>
<dbReference type="CDD" id="cd17546">
    <property type="entry name" value="REC_hyHK_CKI1_RcsC-like"/>
    <property type="match status" value="1"/>
</dbReference>
<keyword evidence="5" id="KW-0418">Kinase</keyword>
<dbReference type="EMBL" id="SKBM01000014">
    <property type="protein sequence ID" value="TCZ59693.1"/>
    <property type="molecule type" value="Genomic_DNA"/>
</dbReference>
<dbReference type="SUPFAM" id="SSF55874">
    <property type="entry name" value="ATPase domain of HSP90 chaperone/DNA topoisomerase II/histidine kinase"/>
    <property type="match status" value="1"/>
</dbReference>
<dbReference type="Gene3D" id="1.10.287.130">
    <property type="match status" value="1"/>
</dbReference>
<feature type="domain" description="Histidine kinase" evidence="10">
    <location>
        <begin position="367"/>
        <end position="587"/>
    </location>
</feature>
<evidence type="ECO:0000259" key="10">
    <source>
        <dbReference type="PROSITE" id="PS50109"/>
    </source>
</evidence>
<feature type="modified residue" description="4-aspartylphosphate" evidence="7">
    <location>
        <position position="955"/>
    </location>
</feature>
<dbReference type="PRINTS" id="PR00344">
    <property type="entry name" value="BCTRLSENSOR"/>
</dbReference>
<evidence type="ECO:0000256" key="2">
    <source>
        <dbReference type="ARBA" id="ARBA00012438"/>
    </source>
</evidence>
<keyword evidence="9" id="KW-1133">Transmembrane helix</keyword>
<feature type="modified residue" description="4-aspartylphosphate" evidence="7">
    <location>
        <position position="682"/>
    </location>
</feature>
<dbReference type="SUPFAM" id="SSF55781">
    <property type="entry name" value="GAF domain-like"/>
    <property type="match status" value="1"/>
</dbReference>
<evidence type="ECO:0000259" key="11">
    <source>
        <dbReference type="PROSITE" id="PS50110"/>
    </source>
</evidence>
<reference evidence="12 13" key="1">
    <citation type="submission" date="2019-03" db="EMBL/GenBank/DDBJ databases">
        <title>Paracraurococcus aquatilis NE82 genome sequence.</title>
        <authorList>
            <person name="Zhao Y."/>
            <person name="Du Z."/>
        </authorList>
    </citation>
    <scope>NUCLEOTIDE SEQUENCE [LARGE SCALE GENOMIC DNA]</scope>
    <source>
        <strain evidence="12 13">NE82</strain>
    </source>
</reference>
<dbReference type="SUPFAM" id="SSF52172">
    <property type="entry name" value="CheY-like"/>
    <property type="match status" value="3"/>
</dbReference>